<evidence type="ECO:0000313" key="9">
    <source>
        <dbReference type="Ensembl" id="ENSAMXP00005001868.1"/>
    </source>
</evidence>
<evidence type="ECO:0000256" key="5">
    <source>
        <dbReference type="ARBA" id="ARBA00022723"/>
    </source>
</evidence>
<evidence type="ECO:0000256" key="6">
    <source>
        <dbReference type="ARBA" id="ARBA00022837"/>
    </source>
</evidence>
<dbReference type="GO" id="GO:0072669">
    <property type="term" value="C:tRNA-splicing ligase complex"/>
    <property type="evidence" value="ECO:0007669"/>
    <property type="project" value="TreeGrafter"/>
</dbReference>
<evidence type="ECO:0000256" key="4">
    <source>
        <dbReference type="ARBA" id="ARBA00022694"/>
    </source>
</evidence>
<dbReference type="SUPFAM" id="SSF69819">
    <property type="entry name" value="MTH1598-like"/>
    <property type="match status" value="1"/>
</dbReference>
<dbReference type="Pfam" id="PF01951">
    <property type="entry name" value="Archease"/>
    <property type="match status" value="1"/>
</dbReference>
<evidence type="ECO:0000256" key="1">
    <source>
        <dbReference type="ARBA" id="ARBA00007963"/>
    </source>
</evidence>
<protein>
    <recommendedName>
        <fullName evidence="3">Protein archease</fullName>
    </recommendedName>
</protein>
<organism evidence="9 10">
    <name type="scientific">Astyanax mexicanus</name>
    <name type="common">Blind cave fish</name>
    <name type="synonym">Astyanax fasciatus mexicanus</name>
    <dbReference type="NCBI Taxonomy" id="7994"/>
    <lineage>
        <taxon>Eukaryota</taxon>
        <taxon>Metazoa</taxon>
        <taxon>Chordata</taxon>
        <taxon>Craniata</taxon>
        <taxon>Vertebrata</taxon>
        <taxon>Euteleostomi</taxon>
        <taxon>Actinopterygii</taxon>
        <taxon>Neopterygii</taxon>
        <taxon>Teleostei</taxon>
        <taxon>Ostariophysi</taxon>
        <taxon>Characiformes</taxon>
        <taxon>Characoidei</taxon>
        <taxon>Acestrorhamphidae</taxon>
        <taxon>Acestrorhamphinae</taxon>
        <taxon>Astyanax</taxon>
    </lineage>
</organism>
<comment type="function">
    <text evidence="7">Component of the tRNA-splicing ligase complex required to facilitate the enzymatic turnover of catalytic subunit RTCB. Together with DDX1, acts by facilitating the guanylylation of RTCB, a key intermediate step in tRNA ligation.</text>
</comment>
<dbReference type="Gene3D" id="3.55.10.10">
    <property type="entry name" value="Archease domain"/>
    <property type="match status" value="1"/>
</dbReference>
<evidence type="ECO:0000256" key="2">
    <source>
        <dbReference type="ARBA" id="ARBA00011392"/>
    </source>
</evidence>
<proteinExistence type="inferred from homology"/>
<dbReference type="PANTHER" id="PTHR12682:SF11">
    <property type="entry name" value="PROTEIN ARCHEASE"/>
    <property type="match status" value="1"/>
</dbReference>
<evidence type="ECO:0000313" key="10">
    <source>
        <dbReference type="Proteomes" id="UP000694621"/>
    </source>
</evidence>
<dbReference type="InterPro" id="IPR023572">
    <property type="entry name" value="Archease_dom"/>
</dbReference>
<comment type="subunit">
    <text evidence="2">Component of the tRNA-splicing ligase complex.</text>
</comment>
<dbReference type="AlphaFoldDB" id="A0A8B9J4G7"/>
<feature type="domain" description="Archease" evidence="8">
    <location>
        <begin position="45"/>
        <end position="172"/>
    </location>
</feature>
<dbReference type="OrthoDB" id="2190767at2759"/>
<dbReference type="PANTHER" id="PTHR12682">
    <property type="entry name" value="ARCHEASE"/>
    <property type="match status" value="1"/>
</dbReference>
<dbReference type="Ensembl" id="ENSAMXT00005002074.1">
    <property type="protein sequence ID" value="ENSAMXP00005001868.1"/>
    <property type="gene ID" value="ENSAMXG00005001047.1"/>
</dbReference>
<dbReference type="FunFam" id="3.55.10.10:FF:000001">
    <property type="entry name" value="protein archease isoform X1"/>
    <property type="match status" value="1"/>
</dbReference>
<dbReference type="Proteomes" id="UP000694621">
    <property type="component" value="Unplaced"/>
</dbReference>
<keyword evidence="6" id="KW-0106">Calcium</keyword>
<dbReference type="InterPro" id="IPR036820">
    <property type="entry name" value="Archease_dom_sf"/>
</dbReference>
<evidence type="ECO:0000256" key="7">
    <source>
        <dbReference type="ARBA" id="ARBA00055814"/>
    </source>
</evidence>
<keyword evidence="5" id="KW-0479">Metal-binding</keyword>
<comment type="similarity">
    <text evidence="1">Belongs to the archease family.</text>
</comment>
<keyword evidence="4" id="KW-0819">tRNA processing</keyword>
<evidence type="ECO:0000256" key="3">
    <source>
        <dbReference type="ARBA" id="ARBA00022263"/>
    </source>
</evidence>
<dbReference type="GO" id="GO:0046872">
    <property type="term" value="F:metal ion binding"/>
    <property type="evidence" value="ECO:0007669"/>
    <property type="project" value="UniProtKB-KW"/>
</dbReference>
<dbReference type="GO" id="GO:0006388">
    <property type="term" value="P:tRNA splicing, via endonucleolytic cleavage and ligation"/>
    <property type="evidence" value="ECO:0007669"/>
    <property type="project" value="TreeGrafter"/>
</dbReference>
<reference evidence="9" key="1">
    <citation type="submission" date="2025-08" db="UniProtKB">
        <authorList>
            <consortium name="Ensembl"/>
        </authorList>
    </citation>
    <scope>IDENTIFICATION</scope>
</reference>
<accession>A0A8B9J4G7</accession>
<name>A0A8B9J4G7_ASTMX</name>
<gene>
    <name evidence="9" type="primary">zbtb8os</name>
</gene>
<dbReference type="InterPro" id="IPR002804">
    <property type="entry name" value="Archease"/>
</dbReference>
<sequence>MSNCPNKAEQKCWNFVLLDSNLHDLLYNVYIYVCVCVCVCVCVSRLHSWGDSLEEAFEQCAMAMFGYMTDTETVEPTDTIEVESEGEDLESLLFHFLDDWLFKFSADVFFIPREVKVVHLDRMGFKIRSIGWGEEFSLNKHPQGTEVKAITYSAMQIRDDDEKSEILVIIDI</sequence>
<evidence type="ECO:0000259" key="8">
    <source>
        <dbReference type="Pfam" id="PF01951"/>
    </source>
</evidence>